<sequence length="76" mass="8286">MVRHEAAMALGEVAGSVEAEEKDSDDNSLAMRARRALLRGCNDPEPIVRDSCALALDMANYVASNERFQFAEVPTC</sequence>
<gene>
    <name evidence="2" type="ORF">TTAC_LOCUS11067</name>
</gene>
<dbReference type="InterPro" id="IPR011989">
    <property type="entry name" value="ARM-like"/>
</dbReference>
<dbReference type="OrthoDB" id="421002at2759"/>
<proteinExistence type="predicted"/>
<organism evidence="4">
    <name type="scientific">Hydatigena taeniaeformis</name>
    <name type="common">Feline tapeworm</name>
    <name type="synonym">Taenia taeniaeformis</name>
    <dbReference type="NCBI Taxonomy" id="6205"/>
    <lineage>
        <taxon>Eukaryota</taxon>
        <taxon>Metazoa</taxon>
        <taxon>Spiralia</taxon>
        <taxon>Lophotrochozoa</taxon>
        <taxon>Platyhelminthes</taxon>
        <taxon>Cestoda</taxon>
        <taxon>Eucestoda</taxon>
        <taxon>Cyclophyllidea</taxon>
        <taxon>Taeniidae</taxon>
        <taxon>Hydatigera</taxon>
    </lineage>
</organism>
<dbReference type="STRING" id="6205.A0A0R3XC07"/>
<evidence type="ECO:0000256" key="1">
    <source>
        <dbReference type="ARBA" id="ARBA00022737"/>
    </source>
</evidence>
<dbReference type="Gene3D" id="1.25.10.10">
    <property type="entry name" value="Leucine-rich Repeat Variant"/>
    <property type="match status" value="1"/>
</dbReference>
<name>A0A0R3XC07_HYDTA</name>
<protein>
    <submittedName>
        <fullName evidence="4">HEAT repeat domain-containing protein</fullName>
    </submittedName>
</protein>
<dbReference type="AlphaFoldDB" id="A0A0R3XC07"/>
<keyword evidence="3" id="KW-1185">Reference proteome</keyword>
<evidence type="ECO:0000313" key="4">
    <source>
        <dbReference type="WBParaSite" id="TTAC_0001108401-mRNA-1"/>
    </source>
</evidence>
<dbReference type="InterPro" id="IPR000357">
    <property type="entry name" value="HEAT"/>
</dbReference>
<dbReference type="InterPro" id="IPR016024">
    <property type="entry name" value="ARM-type_fold"/>
</dbReference>
<dbReference type="Proteomes" id="UP000274429">
    <property type="component" value="Unassembled WGS sequence"/>
</dbReference>
<dbReference type="WBParaSite" id="TTAC_0001108401-mRNA-1">
    <property type="protein sequence ID" value="TTAC_0001108401-mRNA-1"/>
    <property type="gene ID" value="TTAC_0001108401"/>
</dbReference>
<dbReference type="Pfam" id="PF02985">
    <property type="entry name" value="HEAT"/>
    <property type="match status" value="1"/>
</dbReference>
<evidence type="ECO:0000313" key="3">
    <source>
        <dbReference type="Proteomes" id="UP000274429"/>
    </source>
</evidence>
<dbReference type="EMBL" id="UYWX01022857">
    <property type="protein sequence ID" value="VDM36047.1"/>
    <property type="molecule type" value="Genomic_DNA"/>
</dbReference>
<reference evidence="4" key="1">
    <citation type="submission" date="2017-02" db="UniProtKB">
        <authorList>
            <consortium name="WormBaseParasite"/>
        </authorList>
    </citation>
    <scope>IDENTIFICATION</scope>
</reference>
<reference evidence="2 3" key="2">
    <citation type="submission" date="2018-11" db="EMBL/GenBank/DDBJ databases">
        <authorList>
            <consortium name="Pathogen Informatics"/>
        </authorList>
    </citation>
    <scope>NUCLEOTIDE SEQUENCE [LARGE SCALE GENOMIC DNA]</scope>
</reference>
<evidence type="ECO:0000313" key="2">
    <source>
        <dbReference type="EMBL" id="VDM36047.1"/>
    </source>
</evidence>
<dbReference type="SUPFAM" id="SSF48371">
    <property type="entry name" value="ARM repeat"/>
    <property type="match status" value="1"/>
</dbReference>
<keyword evidence="1" id="KW-0677">Repeat</keyword>
<accession>A0A0R3XC07</accession>